<name>A0A2N1NHN2_9GLOM</name>
<organism evidence="2 3">
    <name type="scientific">Rhizophagus irregularis</name>
    <dbReference type="NCBI Taxonomy" id="588596"/>
    <lineage>
        <taxon>Eukaryota</taxon>
        <taxon>Fungi</taxon>
        <taxon>Fungi incertae sedis</taxon>
        <taxon>Mucoromycota</taxon>
        <taxon>Glomeromycotina</taxon>
        <taxon>Glomeromycetes</taxon>
        <taxon>Glomerales</taxon>
        <taxon>Glomeraceae</taxon>
        <taxon>Rhizophagus</taxon>
    </lineage>
</organism>
<reference evidence="2 3" key="2">
    <citation type="submission" date="2017-10" db="EMBL/GenBank/DDBJ databases">
        <title>Extensive intraspecific genome diversity in a model arbuscular mycorrhizal fungus.</title>
        <authorList>
            <person name="Chen E.C.H."/>
            <person name="Morin E."/>
            <person name="Baudet D."/>
            <person name="Noel J."/>
            <person name="Ndikumana S."/>
            <person name="Charron P."/>
            <person name="St-Onge C."/>
            <person name="Giorgi J."/>
            <person name="Grigoriev I.V."/>
            <person name="Roux C."/>
            <person name="Martin F.M."/>
            <person name="Corradi N."/>
        </authorList>
    </citation>
    <scope>NUCLEOTIDE SEQUENCE [LARGE SCALE GENOMIC DNA]</scope>
    <source>
        <strain evidence="2 3">C2</strain>
    </source>
</reference>
<dbReference type="VEuPathDB" id="FungiDB:RhiirA1_395688"/>
<reference evidence="2 3" key="1">
    <citation type="submission" date="2016-04" db="EMBL/GenBank/DDBJ databases">
        <title>Genome analyses suggest a sexual origin of heterokaryosis in a supposedly ancient asexual fungus.</title>
        <authorList>
            <person name="Ropars J."/>
            <person name="Sedzielewska K."/>
            <person name="Noel J."/>
            <person name="Charron P."/>
            <person name="Farinelli L."/>
            <person name="Marton T."/>
            <person name="Kruger M."/>
            <person name="Pelin A."/>
            <person name="Brachmann A."/>
            <person name="Corradi N."/>
        </authorList>
    </citation>
    <scope>NUCLEOTIDE SEQUENCE [LARGE SCALE GENOMIC DNA]</scope>
    <source>
        <strain evidence="2 3">C2</strain>
    </source>
</reference>
<comment type="caution">
    <text evidence="2">The sequence shown here is derived from an EMBL/GenBank/DDBJ whole genome shotgun (WGS) entry which is preliminary data.</text>
</comment>
<gene>
    <name evidence="2" type="ORF">RhiirC2_776142</name>
</gene>
<sequence length="210" mass="23093">MDFDVRNFFVNLLDRHRSRPNSTEAQGVDATRGESCSLASSKHKNRYRIVQGIVKSARKALERRVYECFGSNGNGSPGPTETPSNNSAPNGAPLDSKVQDPCRFVWIPVGDPNKISISNVQENLYTTKFFPLRAISNGLYTVDREFYPHASEVGKDYEGEMGPSCSKKGLASSLYDFIAYGHFNNKYGACNTHACTEKAACIGGLKLPLV</sequence>
<proteinExistence type="predicted"/>
<dbReference type="EMBL" id="LLXL01000377">
    <property type="protein sequence ID" value="PKK73350.1"/>
    <property type="molecule type" value="Genomic_DNA"/>
</dbReference>
<dbReference type="AlphaFoldDB" id="A0A2N1NHN2"/>
<feature type="compositionally biased region" description="Polar residues" evidence="1">
    <location>
        <begin position="77"/>
        <end position="89"/>
    </location>
</feature>
<dbReference type="VEuPathDB" id="FungiDB:FUN_023560"/>
<evidence type="ECO:0000313" key="2">
    <source>
        <dbReference type="EMBL" id="PKK73350.1"/>
    </source>
</evidence>
<dbReference type="Proteomes" id="UP000233469">
    <property type="component" value="Unassembled WGS sequence"/>
</dbReference>
<evidence type="ECO:0000313" key="3">
    <source>
        <dbReference type="Proteomes" id="UP000233469"/>
    </source>
</evidence>
<accession>A0A2N1NHN2</accession>
<protein>
    <submittedName>
        <fullName evidence="2">Uncharacterized protein</fullName>
    </submittedName>
</protein>
<evidence type="ECO:0000256" key="1">
    <source>
        <dbReference type="SAM" id="MobiDB-lite"/>
    </source>
</evidence>
<feature type="region of interest" description="Disordered" evidence="1">
    <location>
        <begin position="70"/>
        <end position="93"/>
    </location>
</feature>